<dbReference type="GO" id="GO:0016020">
    <property type="term" value="C:membrane"/>
    <property type="evidence" value="ECO:0007669"/>
    <property type="project" value="UniProtKB-SubCell"/>
</dbReference>
<dbReference type="InterPro" id="IPR037682">
    <property type="entry name" value="TonB_C"/>
</dbReference>
<protein>
    <submittedName>
        <fullName evidence="7">Energy transducer TonB</fullName>
    </submittedName>
</protein>
<evidence type="ECO:0000256" key="5">
    <source>
        <dbReference type="SAM" id="SignalP"/>
    </source>
</evidence>
<keyword evidence="4" id="KW-0472">Membrane</keyword>
<reference evidence="7" key="1">
    <citation type="submission" date="2023-07" db="EMBL/GenBank/DDBJ databases">
        <title>Genome content predicts the carbon catabolic preferences of heterotrophic bacteria.</title>
        <authorList>
            <person name="Gralka M."/>
        </authorList>
    </citation>
    <scope>NUCLEOTIDE SEQUENCE</scope>
    <source>
        <strain evidence="7">F2M12</strain>
    </source>
</reference>
<evidence type="ECO:0000256" key="4">
    <source>
        <dbReference type="ARBA" id="ARBA00023136"/>
    </source>
</evidence>
<dbReference type="NCBIfam" id="TIGR01352">
    <property type="entry name" value="tonB_Cterm"/>
    <property type="match status" value="1"/>
</dbReference>
<keyword evidence="2" id="KW-0812">Transmembrane</keyword>
<dbReference type="PROSITE" id="PS52015">
    <property type="entry name" value="TONB_CTD"/>
    <property type="match status" value="1"/>
</dbReference>
<dbReference type="PROSITE" id="PS51257">
    <property type="entry name" value="PROKAR_LIPOPROTEIN"/>
    <property type="match status" value="1"/>
</dbReference>
<evidence type="ECO:0000256" key="2">
    <source>
        <dbReference type="ARBA" id="ARBA00022692"/>
    </source>
</evidence>
<gene>
    <name evidence="7" type="ORF">Q4527_00005</name>
</gene>
<evidence type="ECO:0000256" key="3">
    <source>
        <dbReference type="ARBA" id="ARBA00022989"/>
    </source>
</evidence>
<evidence type="ECO:0000256" key="1">
    <source>
        <dbReference type="ARBA" id="ARBA00004167"/>
    </source>
</evidence>
<name>A0AAW7YVM1_9ALTE</name>
<dbReference type="Pfam" id="PF03544">
    <property type="entry name" value="TonB_C"/>
    <property type="match status" value="1"/>
</dbReference>
<proteinExistence type="predicted"/>
<evidence type="ECO:0000313" key="8">
    <source>
        <dbReference type="Proteomes" id="UP001170717"/>
    </source>
</evidence>
<dbReference type="RefSeq" id="WP_303537715.1">
    <property type="nucleotide sequence ID" value="NZ_JAUOQI010000001.1"/>
</dbReference>
<evidence type="ECO:0000259" key="6">
    <source>
        <dbReference type="PROSITE" id="PS52015"/>
    </source>
</evidence>
<feature type="chain" id="PRO_5043891497" evidence="5">
    <location>
        <begin position="19"/>
        <end position="155"/>
    </location>
</feature>
<dbReference type="Proteomes" id="UP001170717">
    <property type="component" value="Unassembled WGS sequence"/>
</dbReference>
<feature type="signal peptide" evidence="5">
    <location>
        <begin position="1"/>
        <end position="18"/>
    </location>
</feature>
<dbReference type="SUPFAM" id="SSF74653">
    <property type="entry name" value="TolA/TonB C-terminal domain"/>
    <property type="match status" value="1"/>
</dbReference>
<comment type="subcellular location">
    <subcellularLocation>
        <location evidence="1">Membrane</location>
        <topology evidence="1">Single-pass membrane protein</topology>
    </subcellularLocation>
</comment>
<dbReference type="Gene3D" id="3.30.1150.10">
    <property type="match status" value="1"/>
</dbReference>
<dbReference type="InterPro" id="IPR006260">
    <property type="entry name" value="TonB/TolA_C"/>
</dbReference>
<evidence type="ECO:0000313" key="7">
    <source>
        <dbReference type="EMBL" id="MDO6575752.1"/>
    </source>
</evidence>
<dbReference type="GO" id="GO:0055085">
    <property type="term" value="P:transmembrane transport"/>
    <property type="evidence" value="ECO:0007669"/>
    <property type="project" value="InterPro"/>
</dbReference>
<sequence length="155" mass="17288">MRKLVSLSILSVFVMSCASLKPNETTQAFAEEPIRYIDLTANSKKDLIERYWVVIKSEDPKYPVDAARRGLSGCVDFIVAIDSNGTLGGFKIKKSYPEGVFDKSAAAALNRWKWSASKDNIENTPVLTTTQLNFMVSNSKNKAETEKQCESTRLL</sequence>
<accession>A0AAW7YVM1</accession>
<feature type="domain" description="TonB C-terminal" evidence="6">
    <location>
        <begin position="47"/>
        <end position="143"/>
    </location>
</feature>
<dbReference type="EMBL" id="JAUOQI010000001">
    <property type="protein sequence ID" value="MDO6575752.1"/>
    <property type="molecule type" value="Genomic_DNA"/>
</dbReference>
<dbReference type="AlphaFoldDB" id="A0AAW7YVM1"/>
<keyword evidence="3" id="KW-1133">Transmembrane helix</keyword>
<organism evidence="7 8">
    <name type="scientific">Alteromonas stellipolaris</name>
    <dbReference type="NCBI Taxonomy" id="233316"/>
    <lineage>
        <taxon>Bacteria</taxon>
        <taxon>Pseudomonadati</taxon>
        <taxon>Pseudomonadota</taxon>
        <taxon>Gammaproteobacteria</taxon>
        <taxon>Alteromonadales</taxon>
        <taxon>Alteromonadaceae</taxon>
        <taxon>Alteromonas/Salinimonas group</taxon>
        <taxon>Alteromonas</taxon>
    </lineage>
</organism>
<comment type="caution">
    <text evidence="7">The sequence shown here is derived from an EMBL/GenBank/DDBJ whole genome shotgun (WGS) entry which is preliminary data.</text>
</comment>
<keyword evidence="5" id="KW-0732">Signal</keyword>